<comment type="caution">
    <text evidence="3">The sequence shown here is derived from an EMBL/GenBank/DDBJ whole genome shotgun (WGS) entry which is preliminary data.</text>
</comment>
<organism evidence="3 4">
    <name type="scientific">Discostella pseudostelligera</name>
    <dbReference type="NCBI Taxonomy" id="259834"/>
    <lineage>
        <taxon>Eukaryota</taxon>
        <taxon>Sar</taxon>
        <taxon>Stramenopiles</taxon>
        <taxon>Ochrophyta</taxon>
        <taxon>Bacillariophyta</taxon>
        <taxon>Coscinodiscophyceae</taxon>
        <taxon>Thalassiosirophycidae</taxon>
        <taxon>Stephanodiscales</taxon>
        <taxon>Stephanodiscaceae</taxon>
        <taxon>Discostella</taxon>
    </lineage>
</organism>
<dbReference type="AlphaFoldDB" id="A0ABD3LZG3"/>
<sequence>MSHFAPMSHHHHHPLHPTQQQQQHTAVAPQYNKPPIVVTDNDVLSGRGVNIAAHPGNERFRTLVTTRADASYCESYSASEKKAVAEEIVRHIASLNPPGRFLKREGRGQVSRGLNGPWEELNRREAIKKVCQALRDCNRNDRESYAQGVTPPEDVKAVAAELAGSGVALKDRASRAAEEVAAEISTRLREAMEAAGVPEETIEEQLKRQRADPTYVIPGFSMTASGGFAPHPASTTEAYPPSVTPGANNGAMQVLGPDDNIMTVMPASAAGSVVVGLSGIYSMYPHPAVDAAPMNMEAHLAARAAAGYIHPDERLAMEKKRIMKEVEEEDIRTMKEDDAAVAAEEAAAAVANLDSNGVDEDAAAGIAVAMAQDAEKAAAVAEMSV</sequence>
<reference evidence="3 4" key="1">
    <citation type="submission" date="2024-10" db="EMBL/GenBank/DDBJ databases">
        <title>Updated reference genomes for cyclostephanoid diatoms.</title>
        <authorList>
            <person name="Roberts W.R."/>
            <person name="Alverson A.J."/>
        </authorList>
    </citation>
    <scope>NUCLEOTIDE SEQUENCE [LARGE SCALE GENOMIC DNA]</scope>
    <source>
        <strain evidence="3 4">AJA232-27</strain>
    </source>
</reference>
<gene>
    <name evidence="3" type="ORF">ACHAWU_004592</name>
</gene>
<keyword evidence="4" id="KW-1185">Reference proteome</keyword>
<dbReference type="InterPro" id="IPR049227">
    <property type="entry name" value="DUF6824"/>
</dbReference>
<name>A0ABD3LZG3_9STRA</name>
<evidence type="ECO:0000313" key="3">
    <source>
        <dbReference type="EMBL" id="KAL3757160.1"/>
    </source>
</evidence>
<feature type="region of interest" description="Disordered" evidence="1">
    <location>
        <begin position="1"/>
        <end position="27"/>
    </location>
</feature>
<protein>
    <recommendedName>
        <fullName evidence="2">DUF6824 domain-containing protein</fullName>
    </recommendedName>
</protein>
<dbReference type="EMBL" id="JALLBG020000272">
    <property type="protein sequence ID" value="KAL3757160.1"/>
    <property type="molecule type" value="Genomic_DNA"/>
</dbReference>
<accession>A0ABD3LZG3</accession>
<evidence type="ECO:0000259" key="2">
    <source>
        <dbReference type="Pfam" id="PF20710"/>
    </source>
</evidence>
<feature type="domain" description="DUF6824" evidence="2">
    <location>
        <begin position="42"/>
        <end position="136"/>
    </location>
</feature>
<dbReference type="Pfam" id="PF20710">
    <property type="entry name" value="DUF6824"/>
    <property type="match status" value="1"/>
</dbReference>
<dbReference type="Proteomes" id="UP001530293">
    <property type="component" value="Unassembled WGS sequence"/>
</dbReference>
<proteinExistence type="predicted"/>
<evidence type="ECO:0000256" key="1">
    <source>
        <dbReference type="SAM" id="MobiDB-lite"/>
    </source>
</evidence>
<evidence type="ECO:0000313" key="4">
    <source>
        <dbReference type="Proteomes" id="UP001530293"/>
    </source>
</evidence>
<feature type="compositionally biased region" description="Low complexity" evidence="1">
    <location>
        <begin position="16"/>
        <end position="25"/>
    </location>
</feature>